<accession>A0A915JUD7</accession>
<evidence type="ECO:0000313" key="3">
    <source>
        <dbReference type="WBParaSite" id="nRc.2.0.1.t29876-RA"/>
    </source>
</evidence>
<dbReference type="AlphaFoldDB" id="A0A915JUD7"/>
<name>A0A915JUD7_ROMCU</name>
<protein>
    <submittedName>
        <fullName evidence="3">Secreted protein</fullName>
    </submittedName>
</protein>
<feature type="region of interest" description="Disordered" evidence="1">
    <location>
        <begin position="29"/>
        <end position="63"/>
    </location>
</feature>
<organism evidence="2 3">
    <name type="scientific">Romanomermis culicivorax</name>
    <name type="common">Nematode worm</name>
    <dbReference type="NCBI Taxonomy" id="13658"/>
    <lineage>
        <taxon>Eukaryota</taxon>
        <taxon>Metazoa</taxon>
        <taxon>Ecdysozoa</taxon>
        <taxon>Nematoda</taxon>
        <taxon>Enoplea</taxon>
        <taxon>Dorylaimia</taxon>
        <taxon>Mermithida</taxon>
        <taxon>Mermithoidea</taxon>
        <taxon>Mermithidae</taxon>
        <taxon>Romanomermis</taxon>
    </lineage>
</organism>
<feature type="compositionally biased region" description="Low complexity" evidence="1">
    <location>
        <begin position="29"/>
        <end position="56"/>
    </location>
</feature>
<reference evidence="3" key="1">
    <citation type="submission" date="2022-11" db="UniProtKB">
        <authorList>
            <consortium name="WormBaseParasite"/>
        </authorList>
    </citation>
    <scope>IDENTIFICATION</scope>
</reference>
<sequence length="63" mass="6718">MFDSSKSRRNLASSASRFLFSSAWAWVAPPASSKRSLNSSSSRSSRSSSALADLSSGLTFVNK</sequence>
<proteinExistence type="predicted"/>
<dbReference type="WBParaSite" id="nRc.2.0.1.t29876-RA">
    <property type="protein sequence ID" value="nRc.2.0.1.t29876-RA"/>
    <property type="gene ID" value="nRc.2.0.1.g29876"/>
</dbReference>
<keyword evidence="2" id="KW-1185">Reference proteome</keyword>
<evidence type="ECO:0000256" key="1">
    <source>
        <dbReference type="SAM" id="MobiDB-lite"/>
    </source>
</evidence>
<dbReference type="Proteomes" id="UP000887565">
    <property type="component" value="Unplaced"/>
</dbReference>
<evidence type="ECO:0000313" key="2">
    <source>
        <dbReference type="Proteomes" id="UP000887565"/>
    </source>
</evidence>